<dbReference type="NCBIfam" id="TIGR04381">
    <property type="entry name" value="HTH_TypR"/>
    <property type="match status" value="1"/>
</dbReference>
<dbReference type="EMBL" id="AAGZJS010000039">
    <property type="protein sequence ID" value="EBT6292363.1"/>
    <property type="molecule type" value="Genomic_DNA"/>
</dbReference>
<dbReference type="EMBL" id="AAGIGS010000028">
    <property type="protein sequence ID" value="EBO3624689.1"/>
    <property type="molecule type" value="Genomic_DNA"/>
</dbReference>
<evidence type="ECO:0000256" key="5">
    <source>
        <dbReference type="ARBA" id="ARBA00023125"/>
    </source>
</evidence>
<dbReference type="PANTHER" id="PTHR32071:SF57">
    <property type="entry name" value="C4-DICARBOXYLATE TRANSPORT TRANSCRIPTIONAL REGULATORY PROTEIN DCTD"/>
    <property type="match status" value="1"/>
</dbReference>
<keyword evidence="1" id="KW-0547">Nucleotide-binding</keyword>
<dbReference type="SUPFAM" id="SSF52540">
    <property type="entry name" value="P-loop containing nucleoside triphosphate hydrolases"/>
    <property type="match status" value="1"/>
</dbReference>
<dbReference type="PANTHER" id="PTHR32071">
    <property type="entry name" value="TRANSCRIPTIONAL REGULATORY PROTEIN"/>
    <property type="match status" value="1"/>
</dbReference>
<keyword evidence="3" id="KW-0067">ATP-binding</keyword>
<dbReference type="GO" id="GO:0005524">
    <property type="term" value="F:ATP binding"/>
    <property type="evidence" value="ECO:0007669"/>
    <property type="project" value="UniProtKB-KW"/>
</dbReference>
<evidence type="ECO:0000256" key="2">
    <source>
        <dbReference type="ARBA" id="ARBA00022797"/>
    </source>
</evidence>
<evidence type="ECO:0000259" key="8">
    <source>
        <dbReference type="PROSITE" id="PS50045"/>
    </source>
</evidence>
<dbReference type="Gene3D" id="3.40.50.300">
    <property type="entry name" value="P-loop containing nucleotide triphosphate hydrolases"/>
    <property type="match status" value="1"/>
</dbReference>
<gene>
    <name evidence="9" type="ORF">B6N72_24390</name>
    <name evidence="10" type="ORF">CNP70_23180</name>
</gene>
<sequence length="395" mass="44535">MTLDVLKEFSASGINILTMTVSSGRITILCCCVNAPDLDTIRNSLEKYPEIIEILFEQCNKNVPDKTERPALPGDYGLIFVSENMNKLVSMAVKMADNPYPVLIQGESGTGKELLAKLIHSNSSRHTKPFIPVNCAALPESLMESEFFGYEAGAFTDANRNGRKGLFEKANHGTLFLDEFGELSTGLQAKLLRVLQERSIRRICGSEQIPVDVKIIVATNVDLQAMVKRGQFRQDLYYRINILPLIIPPLRERSEDIPLLLSYFLDKYGREFNCKISLDQKLINHIYHYPWPGNVRELENFVIRCFALADEGVVSFSDLNLPEPAREKTSAGTTTLSFRENTRSHERRIIESLRAEHASYRQIARELGVSHTTVKNRIKSWQRVDVGIEPGGDDG</sequence>
<dbReference type="InterPro" id="IPR030828">
    <property type="entry name" value="HTH_TyrR"/>
</dbReference>
<proteinExistence type="predicted"/>
<name>A0A5U0HET6_SALER</name>
<keyword evidence="2" id="KW-0058">Aromatic hydrocarbons catabolism</keyword>
<dbReference type="GO" id="GO:0003677">
    <property type="term" value="F:DNA binding"/>
    <property type="evidence" value="ECO:0007669"/>
    <property type="project" value="UniProtKB-KW"/>
</dbReference>
<keyword evidence="5" id="KW-0238">DNA-binding</keyword>
<dbReference type="PROSITE" id="PS00675">
    <property type="entry name" value="SIGMA54_INTERACT_1"/>
    <property type="match status" value="1"/>
</dbReference>
<evidence type="ECO:0000256" key="1">
    <source>
        <dbReference type="ARBA" id="ARBA00022741"/>
    </source>
</evidence>
<dbReference type="SMART" id="SM00382">
    <property type="entry name" value="AAA"/>
    <property type="match status" value="1"/>
</dbReference>
<dbReference type="InterPro" id="IPR002078">
    <property type="entry name" value="Sigma_54_int"/>
</dbReference>
<evidence type="ECO:0000256" key="6">
    <source>
        <dbReference type="ARBA" id="ARBA00023163"/>
    </source>
</evidence>
<dbReference type="InterPro" id="IPR025662">
    <property type="entry name" value="Sigma_54_int_dom_ATP-bd_1"/>
</dbReference>
<accession>A0A5U0HET6</accession>
<evidence type="ECO:0000256" key="7">
    <source>
        <dbReference type="ARBA" id="ARBA00029500"/>
    </source>
</evidence>
<protein>
    <recommendedName>
        <fullName evidence="7">HTH-type transcriptional regulatory protein TyrR</fullName>
    </recommendedName>
</protein>
<dbReference type="FunFam" id="3.40.50.300:FF:000006">
    <property type="entry name" value="DNA-binding transcriptional regulator NtrC"/>
    <property type="match status" value="1"/>
</dbReference>
<dbReference type="PROSITE" id="PS50045">
    <property type="entry name" value="SIGMA54_INTERACT_4"/>
    <property type="match status" value="1"/>
</dbReference>
<dbReference type="Gene3D" id="1.10.8.60">
    <property type="match status" value="1"/>
</dbReference>
<evidence type="ECO:0000256" key="3">
    <source>
        <dbReference type="ARBA" id="ARBA00022840"/>
    </source>
</evidence>
<dbReference type="CDD" id="cd00009">
    <property type="entry name" value="AAA"/>
    <property type="match status" value="1"/>
</dbReference>
<dbReference type="PROSITE" id="PS00688">
    <property type="entry name" value="SIGMA54_INTERACT_3"/>
    <property type="match status" value="1"/>
</dbReference>
<dbReference type="AlphaFoldDB" id="A0A5U0HET6"/>
<dbReference type="Gene3D" id="1.10.10.60">
    <property type="entry name" value="Homeodomain-like"/>
    <property type="match status" value="1"/>
</dbReference>
<dbReference type="InterPro" id="IPR027417">
    <property type="entry name" value="P-loop_NTPase"/>
</dbReference>
<dbReference type="InterPro" id="IPR025944">
    <property type="entry name" value="Sigma_54_int_dom_CS"/>
</dbReference>
<keyword evidence="6" id="KW-0804">Transcription</keyword>
<dbReference type="Pfam" id="PF25601">
    <property type="entry name" value="AAA_lid_14"/>
    <property type="match status" value="1"/>
</dbReference>
<dbReference type="InterPro" id="IPR058031">
    <property type="entry name" value="AAA_lid_NorR"/>
</dbReference>
<reference evidence="9" key="1">
    <citation type="submission" date="2018-07" db="EMBL/GenBank/DDBJ databases">
        <authorList>
            <consortium name="PulseNet: The National Subtyping Network for Foodborne Disease Surveillance"/>
            <person name="Tarr C.L."/>
            <person name="Trees E."/>
            <person name="Katz L.S."/>
            <person name="Carleton-Romer H.A."/>
            <person name="Stroika S."/>
            <person name="Kucerova Z."/>
            <person name="Roache K.F."/>
            <person name="Sabol A.L."/>
            <person name="Besser J."/>
            <person name="Gerner-Smidt P."/>
        </authorList>
    </citation>
    <scope>NUCLEOTIDE SEQUENCE</scope>
    <source>
        <strain evidence="9">PNUSAS009482</strain>
        <strain evidence="10">PNUSAS023047</strain>
    </source>
</reference>
<dbReference type="Pfam" id="PF00158">
    <property type="entry name" value="Sigma54_activat"/>
    <property type="match status" value="1"/>
</dbReference>
<comment type="caution">
    <text evidence="9">The sequence shown here is derived from an EMBL/GenBank/DDBJ whole genome shotgun (WGS) entry which is preliminary data.</text>
</comment>
<evidence type="ECO:0000313" key="9">
    <source>
        <dbReference type="EMBL" id="EBO3624689.1"/>
    </source>
</evidence>
<dbReference type="InterPro" id="IPR003593">
    <property type="entry name" value="AAA+_ATPase"/>
</dbReference>
<dbReference type="Pfam" id="PF18024">
    <property type="entry name" value="HTH_50"/>
    <property type="match status" value="1"/>
</dbReference>
<keyword evidence="4" id="KW-0805">Transcription regulation</keyword>
<organism evidence="9">
    <name type="scientific">Salmonella enterica</name>
    <name type="common">Salmonella choleraesuis</name>
    <dbReference type="NCBI Taxonomy" id="28901"/>
    <lineage>
        <taxon>Bacteria</taxon>
        <taxon>Pseudomonadati</taxon>
        <taxon>Pseudomonadota</taxon>
        <taxon>Gammaproteobacteria</taxon>
        <taxon>Enterobacterales</taxon>
        <taxon>Enterobacteriaceae</taxon>
        <taxon>Salmonella</taxon>
    </lineage>
</organism>
<evidence type="ECO:0000256" key="4">
    <source>
        <dbReference type="ARBA" id="ARBA00023015"/>
    </source>
</evidence>
<dbReference type="GO" id="GO:0006355">
    <property type="term" value="P:regulation of DNA-templated transcription"/>
    <property type="evidence" value="ECO:0007669"/>
    <property type="project" value="InterPro"/>
</dbReference>
<evidence type="ECO:0000313" key="10">
    <source>
        <dbReference type="EMBL" id="EBT6292363.1"/>
    </source>
</evidence>
<feature type="domain" description="Sigma-54 factor interaction" evidence="8">
    <location>
        <begin position="78"/>
        <end position="307"/>
    </location>
</feature>